<dbReference type="AlphaFoldDB" id="A0AAV0XNS3"/>
<organism evidence="1 2">
    <name type="scientific">Macrosiphum euphorbiae</name>
    <name type="common">potato aphid</name>
    <dbReference type="NCBI Taxonomy" id="13131"/>
    <lineage>
        <taxon>Eukaryota</taxon>
        <taxon>Metazoa</taxon>
        <taxon>Ecdysozoa</taxon>
        <taxon>Arthropoda</taxon>
        <taxon>Hexapoda</taxon>
        <taxon>Insecta</taxon>
        <taxon>Pterygota</taxon>
        <taxon>Neoptera</taxon>
        <taxon>Paraneoptera</taxon>
        <taxon>Hemiptera</taxon>
        <taxon>Sternorrhyncha</taxon>
        <taxon>Aphidomorpha</taxon>
        <taxon>Aphidoidea</taxon>
        <taxon>Aphididae</taxon>
        <taxon>Macrosiphini</taxon>
        <taxon>Macrosiphum</taxon>
    </lineage>
</organism>
<proteinExistence type="predicted"/>
<dbReference type="Proteomes" id="UP001160148">
    <property type="component" value="Unassembled WGS sequence"/>
</dbReference>
<dbReference type="EMBL" id="CARXXK010000005">
    <property type="protein sequence ID" value="CAI6369294.1"/>
    <property type="molecule type" value="Genomic_DNA"/>
</dbReference>
<sequence>MGIKLPRHESSVLNRLRTGHGRCADMMLKWRLRGSPACDCGNYGQTINHIIKECQLRKFNQGIEAIHVITMEAVKRIS</sequence>
<evidence type="ECO:0000313" key="1">
    <source>
        <dbReference type="EMBL" id="CAI6369294.1"/>
    </source>
</evidence>
<gene>
    <name evidence="1" type="ORF">MEUPH1_LOCUS23551</name>
</gene>
<protein>
    <submittedName>
        <fullName evidence="1">Uncharacterized protein</fullName>
    </submittedName>
</protein>
<keyword evidence="2" id="KW-1185">Reference proteome</keyword>
<name>A0AAV0XNS3_9HEMI</name>
<evidence type="ECO:0000313" key="2">
    <source>
        <dbReference type="Proteomes" id="UP001160148"/>
    </source>
</evidence>
<reference evidence="1 2" key="1">
    <citation type="submission" date="2023-01" db="EMBL/GenBank/DDBJ databases">
        <authorList>
            <person name="Whitehead M."/>
        </authorList>
    </citation>
    <scope>NUCLEOTIDE SEQUENCE [LARGE SCALE GENOMIC DNA]</scope>
</reference>
<comment type="caution">
    <text evidence="1">The sequence shown here is derived from an EMBL/GenBank/DDBJ whole genome shotgun (WGS) entry which is preliminary data.</text>
</comment>
<accession>A0AAV0XNS3</accession>